<reference evidence="4" key="1">
    <citation type="journal article" date="2023" name="Mol. Phylogenet. Evol.">
        <title>Genome-scale phylogeny and comparative genomics of the fungal order Sordariales.</title>
        <authorList>
            <person name="Hensen N."/>
            <person name="Bonometti L."/>
            <person name="Westerberg I."/>
            <person name="Brannstrom I.O."/>
            <person name="Guillou S."/>
            <person name="Cros-Aarteil S."/>
            <person name="Calhoun S."/>
            <person name="Haridas S."/>
            <person name="Kuo A."/>
            <person name="Mondo S."/>
            <person name="Pangilinan J."/>
            <person name="Riley R."/>
            <person name="LaButti K."/>
            <person name="Andreopoulos B."/>
            <person name="Lipzen A."/>
            <person name="Chen C."/>
            <person name="Yan M."/>
            <person name="Daum C."/>
            <person name="Ng V."/>
            <person name="Clum A."/>
            <person name="Steindorff A."/>
            <person name="Ohm R.A."/>
            <person name="Martin F."/>
            <person name="Silar P."/>
            <person name="Natvig D.O."/>
            <person name="Lalanne C."/>
            <person name="Gautier V."/>
            <person name="Ament-Velasquez S.L."/>
            <person name="Kruys A."/>
            <person name="Hutchinson M.I."/>
            <person name="Powell A.J."/>
            <person name="Barry K."/>
            <person name="Miller A.N."/>
            <person name="Grigoriev I.V."/>
            <person name="Debuchy R."/>
            <person name="Gladieux P."/>
            <person name="Hiltunen Thoren M."/>
            <person name="Johannesson H."/>
        </authorList>
    </citation>
    <scope>NUCLEOTIDE SEQUENCE</scope>
    <source>
        <strain evidence="4">FGSC 1904</strain>
    </source>
</reference>
<dbReference type="GO" id="GO:0140662">
    <property type="term" value="F:ATP-dependent protein folding chaperone"/>
    <property type="evidence" value="ECO:0007669"/>
    <property type="project" value="InterPro"/>
</dbReference>
<dbReference type="AlphaFoldDB" id="A0AAE0U5K9"/>
<evidence type="ECO:0000313" key="5">
    <source>
        <dbReference type="Proteomes" id="UP001281003"/>
    </source>
</evidence>
<organism evidence="4 5">
    <name type="scientific">Sordaria brevicollis</name>
    <dbReference type="NCBI Taxonomy" id="83679"/>
    <lineage>
        <taxon>Eukaryota</taxon>
        <taxon>Fungi</taxon>
        <taxon>Dikarya</taxon>
        <taxon>Ascomycota</taxon>
        <taxon>Pezizomycotina</taxon>
        <taxon>Sordariomycetes</taxon>
        <taxon>Sordariomycetidae</taxon>
        <taxon>Sordariales</taxon>
        <taxon>Sordariaceae</taxon>
        <taxon>Sordaria</taxon>
    </lineage>
</organism>
<dbReference type="Proteomes" id="UP001281003">
    <property type="component" value="Unassembled WGS sequence"/>
</dbReference>
<dbReference type="PANTHER" id="PTHR14187">
    <property type="entry name" value="ALPHA KINASE/ELONGATION FACTOR 2 KINASE"/>
    <property type="match status" value="1"/>
</dbReference>
<dbReference type="InterPro" id="IPR043129">
    <property type="entry name" value="ATPase_NBD"/>
</dbReference>
<feature type="compositionally biased region" description="Polar residues" evidence="3">
    <location>
        <begin position="428"/>
        <end position="460"/>
    </location>
</feature>
<sequence length="1043" mass="116040">MASNDLDGYIAIGIDFGTTHSAVSWASSLDPDNIYRVTGWPAVDGRQTLESQIPTQIDLETGEWGFLVPKDGTPIRWLKHLLLDTDDLGEDLRKSAYLRKMRELLEVHENATGYGINDVIADFFRAVWKYTAQDIESHVNINHRQVRVAVTVPAAWPEYARQRLVAAVKAGFLDHKLFNQTVIGLFDEPDAAATYALYESRLSPEIEVDEAFIVCDCGGVSVDMSSGYVKSHGSSSVDVQRITPGGGKLCGGFLVDLSFDNWIKRKLSPTRSADSRFQELIKHEWEYTIKRTFSGRDTHEAPLVHLSAHGYGDESDIKIPQDSITQFFAKSYCGVRQLIKEFINDIELELKKPPKKVFLVGGLGSSPYLYSELQSQFQNISQPSDAWSAVVTGAVVMILSARGNAVFDDIIKVEESSQQLSHDLYGVQSTNGSASESTAELYSEPMQASTSENTVSTSGETEQHPNTPTSPPKTPSWKFSLGKLGIFRLLPPVQSSKQVVASTAIATSSEQSLGSETAVADNGETFSTFAESLEGSTEMRYSTTIDETAPDRTTSLDASTSGTPCHNSVCMKFRDHLIREVCLLREQNEEQTHQIEGIRMKRGDEVAPQQNVWIRPRSYADLQREVERLRNQVEILGQQARERFDSLKYTMEKNERLEAQLAFYVFKNGPPAQDSVVEEGGGSSSDRQDYGVTSEEDDNGKRNLPGQSEGSASQPERIADTEASQPENVPQRHPAENASTVPTTIKEIRIINQWDSLCWDIRRWSESLIQGYFDLLRSPTDLSECRFPPPPNTRSRSIGSTGTISRATGSNTQHRENLEEWLKCISESECALSLTSFRHILDFLTTPSPEDWPIVRHRLSWLAEAALWNVLMDRRILGTKNHKSVFNSADTVTVHIRCTLGLVLNMKREYLIQLDAQIHGLATSAILLGRQLRQLSDLWFCEYPRSQPDWNSDDRATGTALGLMSGHAGSSIPTKEQSTVKFDARTMGERSWSISPDVGPDVVVGLVIRPGLINMADPNNSVEAKCHVITLRSKHPTSITKPK</sequence>
<keyword evidence="2" id="KW-0067">ATP-binding</keyword>
<dbReference type="Gene3D" id="3.30.420.40">
    <property type="match status" value="2"/>
</dbReference>
<dbReference type="SUPFAM" id="SSF53067">
    <property type="entry name" value="Actin-like ATPase domain"/>
    <property type="match status" value="2"/>
</dbReference>
<dbReference type="InterPro" id="IPR013126">
    <property type="entry name" value="Hsp_70_fam"/>
</dbReference>
<gene>
    <name evidence="4" type="ORF">B0T20DRAFT_65526</name>
</gene>
<dbReference type="Pfam" id="PF00012">
    <property type="entry name" value="HSP70"/>
    <property type="match status" value="1"/>
</dbReference>
<comment type="caution">
    <text evidence="4">The sequence shown here is derived from an EMBL/GenBank/DDBJ whole genome shotgun (WGS) entry which is preliminary data.</text>
</comment>
<feature type="compositionally biased region" description="Polar residues" evidence="3">
    <location>
        <begin position="705"/>
        <end position="714"/>
    </location>
</feature>
<feature type="region of interest" description="Disordered" evidence="3">
    <location>
        <begin position="673"/>
        <end position="741"/>
    </location>
</feature>
<name>A0AAE0U5K9_SORBR</name>
<protein>
    <submittedName>
        <fullName evidence="4">Uncharacterized protein</fullName>
    </submittedName>
</protein>
<feature type="compositionally biased region" description="Polar residues" evidence="3">
    <location>
        <begin position="793"/>
        <end position="812"/>
    </location>
</feature>
<proteinExistence type="predicted"/>
<dbReference type="GO" id="GO:0005524">
    <property type="term" value="F:ATP binding"/>
    <property type="evidence" value="ECO:0007669"/>
    <property type="project" value="UniProtKB-KW"/>
</dbReference>
<dbReference type="CDD" id="cd10170">
    <property type="entry name" value="ASKHA_NBD_HSP70"/>
    <property type="match status" value="1"/>
</dbReference>
<evidence type="ECO:0000256" key="1">
    <source>
        <dbReference type="ARBA" id="ARBA00022741"/>
    </source>
</evidence>
<reference evidence="4" key="2">
    <citation type="submission" date="2023-07" db="EMBL/GenBank/DDBJ databases">
        <authorList>
            <consortium name="Lawrence Berkeley National Laboratory"/>
            <person name="Haridas S."/>
            <person name="Hensen N."/>
            <person name="Bonometti L."/>
            <person name="Westerberg I."/>
            <person name="Brannstrom I.O."/>
            <person name="Guillou S."/>
            <person name="Cros-Aarteil S."/>
            <person name="Calhoun S."/>
            <person name="Kuo A."/>
            <person name="Mondo S."/>
            <person name="Pangilinan J."/>
            <person name="Riley R."/>
            <person name="LaButti K."/>
            <person name="Andreopoulos B."/>
            <person name="Lipzen A."/>
            <person name="Chen C."/>
            <person name="Yanf M."/>
            <person name="Daum C."/>
            <person name="Ng V."/>
            <person name="Clum A."/>
            <person name="Steindorff A."/>
            <person name="Ohm R."/>
            <person name="Martin F."/>
            <person name="Silar P."/>
            <person name="Natvig D."/>
            <person name="Lalanne C."/>
            <person name="Gautier V."/>
            <person name="Ament-velasquez S.L."/>
            <person name="Kruys A."/>
            <person name="Hutchinson M.I."/>
            <person name="Powell A.J."/>
            <person name="Barry K."/>
            <person name="Miller A.N."/>
            <person name="Grigoriev I.V."/>
            <person name="Debuchy R."/>
            <person name="Gladieux P."/>
            <person name="Thoren M.H."/>
            <person name="Johannesson H."/>
        </authorList>
    </citation>
    <scope>NUCLEOTIDE SEQUENCE</scope>
    <source>
        <strain evidence="4">FGSC 1904</strain>
    </source>
</reference>
<dbReference type="PANTHER" id="PTHR14187:SF5">
    <property type="entry name" value="HEAT SHOCK 70 KDA PROTEIN 12A"/>
    <property type="match status" value="1"/>
</dbReference>
<evidence type="ECO:0000256" key="3">
    <source>
        <dbReference type="SAM" id="MobiDB-lite"/>
    </source>
</evidence>
<evidence type="ECO:0000313" key="4">
    <source>
        <dbReference type="EMBL" id="KAK3391791.1"/>
    </source>
</evidence>
<dbReference type="EMBL" id="JAUTDP010000012">
    <property type="protein sequence ID" value="KAK3391791.1"/>
    <property type="molecule type" value="Genomic_DNA"/>
</dbReference>
<dbReference type="Gene3D" id="3.90.640.10">
    <property type="entry name" value="Actin, Chain A, domain 4"/>
    <property type="match status" value="1"/>
</dbReference>
<feature type="region of interest" description="Disordered" evidence="3">
    <location>
        <begin position="787"/>
        <end position="812"/>
    </location>
</feature>
<evidence type="ECO:0000256" key="2">
    <source>
        <dbReference type="ARBA" id="ARBA00022840"/>
    </source>
</evidence>
<accession>A0AAE0U5K9</accession>
<keyword evidence="1" id="KW-0547">Nucleotide-binding</keyword>
<feature type="region of interest" description="Disordered" evidence="3">
    <location>
        <begin position="428"/>
        <end position="476"/>
    </location>
</feature>
<keyword evidence="5" id="KW-1185">Reference proteome</keyword>